<keyword evidence="3" id="KW-1133">Transmembrane helix</keyword>
<evidence type="ECO:0000313" key="5">
    <source>
        <dbReference type="Proteomes" id="UP001145069"/>
    </source>
</evidence>
<gene>
    <name evidence="4" type="ORF">NC799_08245</name>
</gene>
<dbReference type="Gene3D" id="3.40.190.10">
    <property type="entry name" value="Periplasmic binding protein-like II"/>
    <property type="match status" value="1"/>
</dbReference>
<reference evidence="4" key="1">
    <citation type="submission" date="2022-06" db="EMBL/GenBank/DDBJ databases">
        <title>Aquibacillus sp. a new bacterium isolated from soil saline samples.</title>
        <authorList>
            <person name="Galisteo C."/>
            <person name="De La Haba R."/>
            <person name="Sanchez-Porro C."/>
            <person name="Ventosa A."/>
        </authorList>
    </citation>
    <scope>NUCLEOTIDE SEQUENCE</scope>
    <source>
        <strain evidence="4">3ASR75-54</strain>
    </source>
</reference>
<dbReference type="EMBL" id="JAMQKC010000005">
    <property type="protein sequence ID" value="MDC3416910.1"/>
    <property type="molecule type" value="Genomic_DNA"/>
</dbReference>
<proteinExistence type="predicted"/>
<dbReference type="Proteomes" id="UP001145069">
    <property type="component" value="Unassembled WGS sequence"/>
</dbReference>
<evidence type="ECO:0008006" key="6">
    <source>
        <dbReference type="Google" id="ProtNLM"/>
    </source>
</evidence>
<keyword evidence="2" id="KW-0346">Stress response</keyword>
<keyword evidence="3" id="KW-0812">Transmembrane</keyword>
<feature type="transmembrane region" description="Helical" evidence="3">
    <location>
        <begin position="87"/>
        <end position="107"/>
    </location>
</feature>
<name>A0A9X3WER9_9BACI</name>
<protein>
    <recommendedName>
        <fullName evidence="6">J domain-containing protein</fullName>
    </recommendedName>
</protein>
<evidence type="ECO:0000256" key="3">
    <source>
        <dbReference type="SAM" id="Phobius"/>
    </source>
</evidence>
<dbReference type="Gene3D" id="1.10.287.110">
    <property type="entry name" value="DnaJ domain"/>
    <property type="match status" value="1"/>
</dbReference>
<accession>A0A9X3WER9</accession>
<evidence type="ECO:0000256" key="2">
    <source>
        <dbReference type="ARBA" id="ARBA00023016"/>
    </source>
</evidence>
<dbReference type="RefSeq" id="WP_272445941.1">
    <property type="nucleotide sequence ID" value="NZ_JAMQKC010000005.1"/>
</dbReference>
<dbReference type="InterPro" id="IPR036869">
    <property type="entry name" value="J_dom_sf"/>
</dbReference>
<keyword evidence="1" id="KW-0235">DNA replication</keyword>
<sequence>MDIQEAYQQFGVTEDATDEAIEQQYEKWIKRHQASQLDQNRDSQVDMDVINKAYQTIKHNRQFGDETKPNSSPFKEKLEHFFTYYKLHTIGIIVLIAIVIGIVQTLVDNQQQKQELASLPPASVKVMFFGSFVTADLTKLDQTEKQLAENILDKFPNWQRVETILNYSPVGVNSETDIGMKQKSAAVIATEKPDMYIMDLEYFKTYVTSGMFYALDDLSNSIKDDQLYATKAELDDAEHIYGVEITDASVFNKIPYREETKKIAAIRKDAANKENAMELILKLSSTAK</sequence>
<comment type="caution">
    <text evidence="4">The sequence shown here is derived from an EMBL/GenBank/DDBJ whole genome shotgun (WGS) entry which is preliminary data.</text>
</comment>
<keyword evidence="3" id="KW-0472">Membrane</keyword>
<evidence type="ECO:0000256" key="1">
    <source>
        <dbReference type="ARBA" id="ARBA00022705"/>
    </source>
</evidence>
<dbReference type="AlphaFoldDB" id="A0A9X3WER9"/>
<dbReference type="GO" id="GO:0006260">
    <property type="term" value="P:DNA replication"/>
    <property type="evidence" value="ECO:0007669"/>
    <property type="project" value="UniProtKB-KW"/>
</dbReference>
<keyword evidence="5" id="KW-1185">Reference proteome</keyword>
<evidence type="ECO:0000313" key="4">
    <source>
        <dbReference type="EMBL" id="MDC3416910.1"/>
    </source>
</evidence>
<organism evidence="4 5">
    <name type="scientific">Aquibacillus salsiterrae</name>
    <dbReference type="NCBI Taxonomy" id="2950439"/>
    <lineage>
        <taxon>Bacteria</taxon>
        <taxon>Bacillati</taxon>
        <taxon>Bacillota</taxon>
        <taxon>Bacilli</taxon>
        <taxon>Bacillales</taxon>
        <taxon>Bacillaceae</taxon>
        <taxon>Aquibacillus</taxon>
    </lineage>
</organism>
<dbReference type="SUPFAM" id="SSF46565">
    <property type="entry name" value="Chaperone J-domain"/>
    <property type="match status" value="1"/>
</dbReference>